<feature type="domain" description="PTS EIIB type-2" evidence="7">
    <location>
        <begin position="1"/>
        <end position="99"/>
    </location>
</feature>
<evidence type="ECO:0000313" key="9">
    <source>
        <dbReference type="Proteomes" id="UP000306888"/>
    </source>
</evidence>
<sequence>MKIVGVTSCPSGVAHTYMAAEALVLAGKNHGVEVIVETQGGSGIENQLKKKDIDEAVCVILTNDVSIKGEERFKGKKVLRMGVSDVIKKADAIVTKIVKTFK</sequence>
<keyword evidence="4 8" id="KW-0808">Transferase</keyword>
<dbReference type="SUPFAM" id="SSF52794">
    <property type="entry name" value="PTS system IIB component-like"/>
    <property type="match status" value="1"/>
</dbReference>
<organism evidence="8 9">
    <name type="scientific">Clostridium sartagoforme</name>
    <dbReference type="NCBI Taxonomy" id="84031"/>
    <lineage>
        <taxon>Bacteria</taxon>
        <taxon>Bacillati</taxon>
        <taxon>Bacillota</taxon>
        <taxon>Clostridia</taxon>
        <taxon>Eubacteriales</taxon>
        <taxon>Clostridiaceae</taxon>
        <taxon>Clostridium</taxon>
    </lineage>
</organism>
<keyword evidence="1" id="KW-0813">Transport</keyword>
<dbReference type="GO" id="GO:0022877">
    <property type="term" value="F:protein-N(PI)-phosphohistidine-fructose phosphotransferase system transporter activity"/>
    <property type="evidence" value="ECO:0007669"/>
    <property type="project" value="InterPro"/>
</dbReference>
<evidence type="ECO:0000256" key="1">
    <source>
        <dbReference type="ARBA" id="ARBA00022448"/>
    </source>
</evidence>
<dbReference type="Proteomes" id="UP000306888">
    <property type="component" value="Unassembled WGS sequence"/>
</dbReference>
<dbReference type="Pfam" id="PF02302">
    <property type="entry name" value="PTS_IIB"/>
    <property type="match status" value="1"/>
</dbReference>
<dbReference type="GO" id="GO:0005886">
    <property type="term" value="C:plasma membrane"/>
    <property type="evidence" value="ECO:0007669"/>
    <property type="project" value="TreeGrafter"/>
</dbReference>
<dbReference type="NCBIfam" id="NF007783">
    <property type="entry name" value="PRK10474.1"/>
    <property type="match status" value="1"/>
</dbReference>
<dbReference type="GO" id="GO:0016301">
    <property type="term" value="F:kinase activity"/>
    <property type="evidence" value="ECO:0007669"/>
    <property type="project" value="UniProtKB-KW"/>
</dbReference>
<dbReference type="GO" id="GO:0090563">
    <property type="term" value="F:protein-phosphocysteine-sugar phosphotransferase activity"/>
    <property type="evidence" value="ECO:0007669"/>
    <property type="project" value="TreeGrafter"/>
</dbReference>
<dbReference type="InterPro" id="IPR003501">
    <property type="entry name" value="PTS_EIIB_2/3"/>
</dbReference>
<dbReference type="InterPro" id="IPR003353">
    <property type="entry name" value="PTS_IIB_fruc"/>
</dbReference>
<keyword evidence="5" id="KW-0598">Phosphotransferase system</keyword>
<evidence type="ECO:0000256" key="3">
    <source>
        <dbReference type="ARBA" id="ARBA00022597"/>
    </source>
</evidence>
<name>A0A4S2DLU0_9CLOT</name>
<keyword evidence="2" id="KW-0597">Phosphoprotein</keyword>
<dbReference type="OrthoDB" id="9782569at2"/>
<dbReference type="RefSeq" id="WP_136003391.1">
    <property type="nucleotide sequence ID" value="NZ_SRYR01000001.1"/>
</dbReference>
<gene>
    <name evidence="8" type="ORF">E5347_00260</name>
</gene>
<dbReference type="FunFam" id="3.40.50.2300:FF:000014">
    <property type="entry name" value="PTS system fructose-like transporter subunit IIB"/>
    <property type="match status" value="1"/>
</dbReference>
<dbReference type="InterPro" id="IPR050864">
    <property type="entry name" value="Bacterial_PTS_Sugar_Transport"/>
</dbReference>
<dbReference type="NCBIfam" id="TIGR00829">
    <property type="entry name" value="FRU"/>
    <property type="match status" value="1"/>
</dbReference>
<dbReference type="Gene3D" id="3.40.50.2300">
    <property type="match status" value="1"/>
</dbReference>
<reference evidence="8 9" key="1">
    <citation type="submission" date="2019-04" db="EMBL/GenBank/DDBJ databases">
        <title>Microbes associate with the intestines of laboratory mice.</title>
        <authorList>
            <person name="Navarre W."/>
            <person name="Wong E."/>
            <person name="Huang K."/>
            <person name="Tropini C."/>
            <person name="Ng K."/>
            <person name="Yu B."/>
        </authorList>
    </citation>
    <scope>NUCLEOTIDE SEQUENCE [LARGE SCALE GENOMIC DNA]</scope>
    <source>
        <strain evidence="8 9">NM50_B9-20</strain>
    </source>
</reference>
<dbReference type="EC" id="2.7.1.202" evidence="8"/>
<dbReference type="EMBL" id="SRYR01000001">
    <property type="protein sequence ID" value="TGY43278.1"/>
    <property type="molecule type" value="Genomic_DNA"/>
</dbReference>
<evidence type="ECO:0000313" key="8">
    <source>
        <dbReference type="EMBL" id="TGY43278.1"/>
    </source>
</evidence>
<keyword evidence="6" id="KW-0418">Kinase</keyword>
<keyword evidence="9" id="KW-1185">Reference proteome</keyword>
<dbReference type="CDD" id="cd05569">
    <property type="entry name" value="PTS_IIB_fructose"/>
    <property type="match status" value="1"/>
</dbReference>
<evidence type="ECO:0000259" key="7">
    <source>
        <dbReference type="PROSITE" id="PS51099"/>
    </source>
</evidence>
<dbReference type="GO" id="GO:0009401">
    <property type="term" value="P:phosphoenolpyruvate-dependent sugar phosphotransferase system"/>
    <property type="evidence" value="ECO:0007669"/>
    <property type="project" value="UniProtKB-KW"/>
</dbReference>
<evidence type="ECO:0000256" key="6">
    <source>
        <dbReference type="ARBA" id="ARBA00022777"/>
    </source>
</evidence>
<evidence type="ECO:0000256" key="4">
    <source>
        <dbReference type="ARBA" id="ARBA00022679"/>
    </source>
</evidence>
<comment type="caution">
    <text evidence="8">The sequence shown here is derived from an EMBL/GenBank/DDBJ whole genome shotgun (WGS) entry which is preliminary data.</text>
</comment>
<evidence type="ECO:0000256" key="5">
    <source>
        <dbReference type="ARBA" id="ARBA00022683"/>
    </source>
</evidence>
<dbReference type="PANTHER" id="PTHR30505">
    <property type="entry name" value="FRUCTOSE-LIKE PERMEASE"/>
    <property type="match status" value="1"/>
</dbReference>
<dbReference type="InterPro" id="IPR036095">
    <property type="entry name" value="PTS_EIIB-like_sf"/>
</dbReference>
<dbReference type="AlphaFoldDB" id="A0A4S2DLU0"/>
<evidence type="ECO:0000256" key="2">
    <source>
        <dbReference type="ARBA" id="ARBA00022553"/>
    </source>
</evidence>
<protein>
    <submittedName>
        <fullName evidence="8">PTS fructose-like transporter subunit IIB</fullName>
        <ecNumber evidence="8">2.7.1.202</ecNumber>
    </submittedName>
</protein>
<accession>A0A4S2DLU0</accession>
<dbReference type="InterPro" id="IPR013011">
    <property type="entry name" value="PTS_EIIB_2"/>
</dbReference>
<keyword evidence="3" id="KW-0762">Sugar transport</keyword>
<dbReference type="PANTHER" id="PTHR30505:SF0">
    <property type="entry name" value="FRUCTOSE-LIKE PTS SYSTEM EIIBC COMPONENT-RELATED"/>
    <property type="match status" value="1"/>
</dbReference>
<dbReference type="PROSITE" id="PS51099">
    <property type="entry name" value="PTS_EIIB_TYPE_2"/>
    <property type="match status" value="1"/>
</dbReference>
<proteinExistence type="predicted"/>